<dbReference type="GO" id="GO:0005524">
    <property type="term" value="F:ATP binding"/>
    <property type="evidence" value="ECO:0007669"/>
    <property type="project" value="UniProtKB-UniRule"/>
</dbReference>
<evidence type="ECO:0000259" key="3">
    <source>
        <dbReference type="Pfam" id="PF00437"/>
    </source>
</evidence>
<dbReference type="EMBL" id="JADRCQ010000001">
    <property type="protein sequence ID" value="MBK5071617.1"/>
    <property type="molecule type" value="Genomic_DNA"/>
</dbReference>
<evidence type="ECO:0000256" key="1">
    <source>
        <dbReference type="ARBA" id="ARBA00006611"/>
    </source>
</evidence>
<keyword evidence="2" id="KW-0547">Nucleotide-binding</keyword>
<dbReference type="GO" id="GO:0016887">
    <property type="term" value="F:ATP hydrolysis activity"/>
    <property type="evidence" value="ECO:0007669"/>
    <property type="project" value="InterPro"/>
</dbReference>
<evidence type="ECO:0000313" key="5">
    <source>
        <dbReference type="EMBL" id="MBK5174926.1"/>
    </source>
</evidence>
<evidence type="ECO:0000256" key="2">
    <source>
        <dbReference type="RuleBase" id="RU366071"/>
    </source>
</evidence>
<dbReference type="InterPro" id="IPR001482">
    <property type="entry name" value="T2SS/T4SS_dom"/>
</dbReference>
<dbReference type="Pfam" id="PF00437">
    <property type="entry name" value="T2SSE"/>
    <property type="match status" value="1"/>
</dbReference>
<gene>
    <name evidence="5" type="primary">virB11</name>
    <name evidence="5" type="ORF">I2492_01130</name>
    <name evidence="4" type="ORF">I2493_01130</name>
</gene>
<keyword evidence="7" id="KW-1185">Reference proteome</keyword>
<protein>
    <recommendedName>
        <fullName evidence="2">Type IV secretion system protein</fullName>
    </recommendedName>
</protein>
<evidence type="ECO:0000313" key="7">
    <source>
        <dbReference type="Proteomes" id="UP001296969"/>
    </source>
</evidence>
<dbReference type="InterPro" id="IPR050921">
    <property type="entry name" value="T4SS_GSP_E_ATPase"/>
</dbReference>
<dbReference type="NCBIfam" id="TIGR02788">
    <property type="entry name" value="VirB11"/>
    <property type="match status" value="1"/>
</dbReference>
<dbReference type="AlphaFoldDB" id="A0A9D7AF65"/>
<evidence type="ECO:0000313" key="6">
    <source>
        <dbReference type="Proteomes" id="UP000807542"/>
    </source>
</evidence>
<dbReference type="InterPro" id="IPR027417">
    <property type="entry name" value="P-loop_NTPase"/>
</dbReference>
<name>A0A9D7AF65_9GAMM</name>
<dbReference type="Gene3D" id="3.40.50.300">
    <property type="entry name" value="P-loop containing nucleotide triphosphate hydrolases"/>
    <property type="match status" value="1"/>
</dbReference>
<dbReference type="GO" id="GO:0044097">
    <property type="term" value="P:secretion by the type IV secretion system"/>
    <property type="evidence" value="ECO:0007669"/>
    <property type="project" value="InterPro"/>
</dbReference>
<dbReference type="GO" id="GO:0043684">
    <property type="term" value="C:type IV secretion system complex"/>
    <property type="evidence" value="ECO:0007669"/>
    <property type="project" value="UniProtKB-UniRule"/>
</dbReference>
<dbReference type="SUPFAM" id="SSF52540">
    <property type="entry name" value="P-loop containing nucleoside triphosphate hydrolases"/>
    <property type="match status" value="1"/>
</dbReference>
<comment type="function">
    <text evidence="2">Part of the Type IV secretion system.</text>
</comment>
<comment type="similarity">
    <text evidence="1 2">Belongs to the GSP E family.</text>
</comment>
<dbReference type="Gene3D" id="3.30.450.90">
    <property type="match status" value="1"/>
</dbReference>
<dbReference type="PANTHER" id="PTHR30486:SF6">
    <property type="entry name" value="TYPE IV PILUS RETRACTATION ATPASE PILT"/>
    <property type="match status" value="1"/>
</dbReference>
<sequence length="343" mass="38531">MSDIASFRQKLAVLGKYLDDPAVTEIAINRPGEVWIGRQGERYMQPVQLCTLNYALLSSLAEVTAHYSAQHHDRRKPLLSATIPIDLRDGIPVHQRGGYRVQIILPPAVEERTVAVTIRKPALLDFSFDDYTQQGAFNDVNRVMTADVQSDQHLRQLFNERRWRDFLSAAIKAHKNIVISAGTNAGKTTILNAMLKEIPKQERIVTIEDSREVRPPQPNRLHLLYSRGGQGEADVGAVELLETVLRLTPDRAIIGELRGAEAYAYLELLNTGHSGSITTVHANSPTLMFERLAQMVMRFGSPLTKAEIIDYARSLIDVVVQFQRDAKGRRYISQIDYAGVRHV</sequence>
<accession>A0A9D7AF65</accession>
<comment type="caution">
    <text evidence="5">The sequence shown here is derived from an EMBL/GenBank/DDBJ whole genome shotgun (WGS) entry which is preliminary data.</text>
</comment>
<reference evidence="5 7" key="1">
    <citation type="submission" date="2020-11" db="EMBL/GenBank/DDBJ databases">
        <title>Insectihabitans protaetiae gen. nov. sp. nov. and Insectihabitans allomyrinae sp. nov., isolated from larvae of Protaetia brevitarsis seulensis and Allomyrina dichotoma, respectively.</title>
        <authorList>
            <person name="Lee S.D."/>
            <person name="Byeon Y.-S."/>
            <person name="Kim S.-M."/>
            <person name="Yang H.L."/>
            <person name="Kim I.S."/>
        </authorList>
    </citation>
    <scope>NUCLEOTIDE SEQUENCE</scope>
    <source>
        <strain evidence="5">CWB-B4</strain>
        <strain evidence="4 7">CWB-B43</strain>
    </source>
</reference>
<dbReference type="RefSeq" id="WP_228396952.1">
    <property type="nucleotide sequence ID" value="NZ_JADRCP010000001.1"/>
</dbReference>
<feature type="domain" description="Bacterial type II secretion system protein E" evidence="3">
    <location>
        <begin position="158"/>
        <end position="299"/>
    </location>
</feature>
<organism evidence="5 6">
    <name type="scientific">Limnobaculum xujianqingii</name>
    <dbReference type="NCBI Taxonomy" id="2738837"/>
    <lineage>
        <taxon>Bacteria</taxon>
        <taxon>Pseudomonadati</taxon>
        <taxon>Pseudomonadota</taxon>
        <taxon>Gammaproteobacteria</taxon>
        <taxon>Enterobacterales</taxon>
        <taxon>Budviciaceae</taxon>
        <taxon>Limnobaculum</taxon>
    </lineage>
</organism>
<dbReference type="CDD" id="cd01130">
    <property type="entry name" value="VirB11-like_ATPase"/>
    <property type="match status" value="1"/>
</dbReference>
<dbReference type="Proteomes" id="UP000807542">
    <property type="component" value="Unassembled WGS sequence"/>
</dbReference>
<dbReference type="EMBL" id="JADRCP010000001">
    <property type="protein sequence ID" value="MBK5174926.1"/>
    <property type="molecule type" value="Genomic_DNA"/>
</dbReference>
<dbReference type="PANTHER" id="PTHR30486">
    <property type="entry name" value="TWITCHING MOTILITY PROTEIN PILT"/>
    <property type="match status" value="1"/>
</dbReference>
<proteinExistence type="inferred from homology"/>
<keyword evidence="2" id="KW-0067">ATP-binding</keyword>
<dbReference type="Proteomes" id="UP001296969">
    <property type="component" value="Unassembled WGS sequence"/>
</dbReference>
<evidence type="ECO:0000313" key="4">
    <source>
        <dbReference type="EMBL" id="MBK5071617.1"/>
    </source>
</evidence>
<dbReference type="InterPro" id="IPR014155">
    <property type="entry name" value="VirB11"/>
</dbReference>